<feature type="domain" description="Plastid lipid-associated protein/fibrillin conserved" evidence="4">
    <location>
        <begin position="75"/>
        <end position="181"/>
    </location>
</feature>
<name>A0A7S2IA77_9STRA</name>
<evidence type="ECO:0000259" key="4">
    <source>
        <dbReference type="Pfam" id="PF04755"/>
    </source>
</evidence>
<evidence type="ECO:0000313" key="5">
    <source>
        <dbReference type="EMBL" id="CAD9513481.1"/>
    </source>
</evidence>
<accession>A0A7S2IA77</accession>
<dbReference type="GO" id="GO:0009536">
    <property type="term" value="C:plastid"/>
    <property type="evidence" value="ECO:0007669"/>
    <property type="project" value="UniProtKB-SubCell"/>
</dbReference>
<keyword evidence="3" id="KW-0732">Signal</keyword>
<feature type="signal peptide" evidence="3">
    <location>
        <begin position="1"/>
        <end position="23"/>
    </location>
</feature>
<comment type="subcellular location">
    <subcellularLocation>
        <location evidence="1">Plastid</location>
    </subcellularLocation>
</comment>
<gene>
    <name evidence="5" type="ORF">HTAM1171_LOCUS10750</name>
</gene>
<sequence length="224" mass="25162">MLSTKTYMLILALLFVHVDIVRSFASSPKPAFSIIDSFKSIFNDKTTQNAAATDTNKRAVLKEKIFAACQSKNEDESNKREKIEALIEEISPLSPVVGTARSPLLQKEWLLVWTTEKEINFFLDWNIGGQISQSINNDQLGNMIEFKKGGGLGVTGELSFPDEDDDELGIRTNFKFTTASLDLGRWGKYDLPPVGEGWFDTVYLDEELRIDTNSRDDILICTPL</sequence>
<protein>
    <recommendedName>
        <fullName evidence="4">Plastid lipid-associated protein/fibrillin conserved domain-containing protein</fullName>
    </recommendedName>
</protein>
<evidence type="ECO:0000256" key="2">
    <source>
        <dbReference type="ARBA" id="ARBA00022640"/>
    </source>
</evidence>
<reference evidence="5" key="1">
    <citation type="submission" date="2021-01" db="EMBL/GenBank/DDBJ databases">
        <authorList>
            <person name="Corre E."/>
            <person name="Pelletier E."/>
            <person name="Niang G."/>
            <person name="Scheremetjew M."/>
            <person name="Finn R."/>
            <person name="Kale V."/>
            <person name="Holt S."/>
            <person name="Cochrane G."/>
            <person name="Meng A."/>
            <person name="Brown T."/>
            <person name="Cohen L."/>
        </authorList>
    </citation>
    <scope>NUCLEOTIDE SEQUENCE</scope>
    <source>
        <strain evidence="5">CCMP826</strain>
    </source>
</reference>
<evidence type="ECO:0000256" key="3">
    <source>
        <dbReference type="SAM" id="SignalP"/>
    </source>
</evidence>
<dbReference type="Pfam" id="PF04755">
    <property type="entry name" value="PAP_fibrillin"/>
    <property type="match status" value="1"/>
</dbReference>
<keyword evidence="2" id="KW-0934">Plastid</keyword>
<evidence type="ECO:0000256" key="1">
    <source>
        <dbReference type="ARBA" id="ARBA00004474"/>
    </source>
</evidence>
<dbReference type="AlphaFoldDB" id="A0A7S2IA77"/>
<proteinExistence type="predicted"/>
<organism evidence="5">
    <name type="scientific">Helicotheca tamesis</name>
    <dbReference type="NCBI Taxonomy" id="374047"/>
    <lineage>
        <taxon>Eukaryota</taxon>
        <taxon>Sar</taxon>
        <taxon>Stramenopiles</taxon>
        <taxon>Ochrophyta</taxon>
        <taxon>Bacillariophyta</taxon>
        <taxon>Mediophyceae</taxon>
        <taxon>Lithodesmiophycidae</taxon>
        <taxon>Lithodesmiales</taxon>
        <taxon>Lithodesmiaceae</taxon>
        <taxon>Helicotheca</taxon>
    </lineage>
</organism>
<dbReference type="InterPro" id="IPR006843">
    <property type="entry name" value="PAP/fibrillin_dom"/>
</dbReference>
<dbReference type="EMBL" id="HBGV01017428">
    <property type="protein sequence ID" value="CAD9513481.1"/>
    <property type="molecule type" value="Transcribed_RNA"/>
</dbReference>
<feature type="chain" id="PRO_5031086789" description="Plastid lipid-associated protein/fibrillin conserved domain-containing protein" evidence="3">
    <location>
        <begin position="24"/>
        <end position="224"/>
    </location>
</feature>